<organism evidence="1 2">
    <name type="scientific">Saccharolobus shibatae</name>
    <dbReference type="NCBI Taxonomy" id="2286"/>
    <lineage>
        <taxon>Archaea</taxon>
        <taxon>Thermoproteota</taxon>
        <taxon>Thermoprotei</taxon>
        <taxon>Sulfolobales</taxon>
        <taxon>Sulfolobaceae</taxon>
        <taxon>Saccharolobus</taxon>
    </lineage>
</organism>
<dbReference type="RefSeq" id="WP_218260406.1">
    <property type="nucleotide sequence ID" value="NZ_CP077715.1"/>
</dbReference>
<dbReference type="EMBL" id="CP077715">
    <property type="protein sequence ID" value="QXJ31959.1"/>
    <property type="molecule type" value="Genomic_DNA"/>
</dbReference>
<proteinExistence type="predicted"/>
<dbReference type="AlphaFoldDB" id="A0A8F5BV95"/>
<name>A0A8F5BV95_9CREN</name>
<protein>
    <recommendedName>
        <fullName evidence="3">VapB-type antitoxin</fullName>
    </recommendedName>
</protein>
<reference evidence="1" key="1">
    <citation type="journal article" date="2021" name="Environ. Microbiol.">
        <title>New insights into the diversity and evolution of the archaeal mobilome from three complete genomes of Saccharolobus shibatae.</title>
        <authorList>
            <person name="Medvedeva S."/>
            <person name="Brandt D."/>
            <person name="Cvirkaite-Krupovic V."/>
            <person name="Liu Y."/>
            <person name="Severinov K."/>
            <person name="Ishino S."/>
            <person name="Ishino Y."/>
            <person name="Prangishvili D."/>
            <person name="Kalinowski J."/>
            <person name="Krupovic M."/>
        </authorList>
    </citation>
    <scope>NUCLEOTIDE SEQUENCE</scope>
    <source>
        <strain evidence="1">BEU9</strain>
    </source>
</reference>
<dbReference type="Proteomes" id="UP000693941">
    <property type="component" value="Chromosome"/>
</dbReference>
<evidence type="ECO:0000313" key="1">
    <source>
        <dbReference type="EMBL" id="QXJ31959.1"/>
    </source>
</evidence>
<accession>A0A8F5BV95</accession>
<sequence length="83" mass="9562">MAYTTIKVTDEVKRKLIKLAGEIQAEKGEEVSLNDVIELLIDFYESKRKVKKGLKMEDFNDLIIEMDYSSEKVDEVVYGKVNS</sequence>
<evidence type="ECO:0008006" key="3">
    <source>
        <dbReference type="Google" id="ProtNLM"/>
    </source>
</evidence>
<evidence type="ECO:0000313" key="2">
    <source>
        <dbReference type="Proteomes" id="UP000693941"/>
    </source>
</evidence>
<dbReference type="GeneID" id="65560105"/>
<gene>
    <name evidence="1" type="ORF">J5U21_01610</name>
</gene>